<name>A0A0M4LUN2_BIFLI</name>
<dbReference type="PATRIC" id="fig|1682.24.peg.926"/>
<dbReference type="AlphaFoldDB" id="A0A0M4LUN2"/>
<sequence>MALDVGKALKSKTLVVGVLSMSLLMSASNAVSGTIPAMKEAFSDYSAANVELLTTVPTIGSMVGTALTGLFANAIGRKKIAMAGFLISAVTGVIPAFFPYYWPILISRMFFGFGSALFVTLSVSYITDLYDGDMQRKLLGWRQAVGNLGDVVLLFVASLLITINWQSTYLIFFLLFVPMVLVGMFIPKEFDNFSIRSALVDDEGHVVDKSASQKQTTNWQVLWLAFIFLVVSMLYNVMSIKLASYVVDEGIGSASLATLIFSFLVVAAILSGVLFDKVAKVTKRLTVTISEVVIGICFIATALTKNVPLMFALVLIAGFAWGIINPALTARFVDYSPAHSMNLTTSIVIIGINIGCLISPYFFALTASIFGNSSAGFAIIVGGALYFVMVVIELITLKVDKKLTV</sequence>
<dbReference type="Proteomes" id="UP000067206">
    <property type="component" value="Chromosome"/>
</dbReference>
<evidence type="ECO:0000256" key="5">
    <source>
        <dbReference type="ARBA" id="ARBA00023136"/>
    </source>
</evidence>
<keyword evidence="5" id="KW-0472">Membrane</keyword>
<dbReference type="InterPro" id="IPR050189">
    <property type="entry name" value="MFS_Efflux_Transporters"/>
</dbReference>
<evidence type="ECO:0000256" key="4">
    <source>
        <dbReference type="ARBA" id="ARBA00022989"/>
    </source>
</evidence>
<organism evidence="6 7">
    <name type="scientific">Bifidobacterium longum subsp. infantis</name>
    <dbReference type="NCBI Taxonomy" id="1682"/>
    <lineage>
        <taxon>Bacteria</taxon>
        <taxon>Bacillati</taxon>
        <taxon>Actinomycetota</taxon>
        <taxon>Actinomycetes</taxon>
        <taxon>Bifidobacteriales</taxon>
        <taxon>Bifidobacteriaceae</taxon>
        <taxon>Bifidobacterium</taxon>
    </lineage>
</organism>
<gene>
    <name evidence="6" type="ORF">RY67_958</name>
</gene>
<evidence type="ECO:0000313" key="7">
    <source>
        <dbReference type="Proteomes" id="UP000067206"/>
    </source>
</evidence>
<dbReference type="PROSITE" id="PS50850">
    <property type="entry name" value="MFS"/>
    <property type="match status" value="1"/>
</dbReference>
<dbReference type="SUPFAM" id="SSF103473">
    <property type="entry name" value="MFS general substrate transporter"/>
    <property type="match status" value="1"/>
</dbReference>
<dbReference type="Gene3D" id="1.20.1250.20">
    <property type="entry name" value="MFS general substrate transporter like domains"/>
    <property type="match status" value="1"/>
</dbReference>
<dbReference type="GO" id="GO:0022857">
    <property type="term" value="F:transmembrane transporter activity"/>
    <property type="evidence" value="ECO:0007669"/>
    <property type="project" value="InterPro"/>
</dbReference>
<evidence type="ECO:0000256" key="2">
    <source>
        <dbReference type="ARBA" id="ARBA00022475"/>
    </source>
</evidence>
<dbReference type="RefSeq" id="WP_060620495.1">
    <property type="nucleotide sequence ID" value="NZ_CP010411.1"/>
</dbReference>
<reference evidence="6 7" key="1">
    <citation type="submission" date="2014-12" db="EMBL/GenBank/DDBJ databases">
        <title>Complete genome sequence of Bifidobacterium longum subsp. infantis BT1.</title>
        <authorList>
            <person name="Kim J.F."/>
            <person name="Kwak M.-J."/>
        </authorList>
    </citation>
    <scope>NUCLEOTIDE SEQUENCE [LARGE SCALE GENOMIC DNA]</scope>
    <source>
        <strain evidence="6 7">BT1</strain>
    </source>
</reference>
<dbReference type="InterPro" id="IPR036259">
    <property type="entry name" value="MFS_trans_sf"/>
</dbReference>
<evidence type="ECO:0000256" key="1">
    <source>
        <dbReference type="ARBA" id="ARBA00004651"/>
    </source>
</evidence>
<dbReference type="InterPro" id="IPR020846">
    <property type="entry name" value="MFS_dom"/>
</dbReference>
<dbReference type="EMBL" id="CP010411">
    <property type="protein sequence ID" value="ALE09002.1"/>
    <property type="molecule type" value="Genomic_DNA"/>
</dbReference>
<dbReference type="PANTHER" id="PTHR43124">
    <property type="entry name" value="PURINE EFFLUX PUMP PBUE"/>
    <property type="match status" value="1"/>
</dbReference>
<comment type="subcellular location">
    <subcellularLocation>
        <location evidence="1">Cell membrane</location>
        <topology evidence="1">Multi-pass membrane protein</topology>
    </subcellularLocation>
</comment>
<keyword evidence="3" id="KW-0812">Transmembrane</keyword>
<evidence type="ECO:0000313" key="6">
    <source>
        <dbReference type="EMBL" id="ALE09002.1"/>
    </source>
</evidence>
<dbReference type="GO" id="GO:0005886">
    <property type="term" value="C:plasma membrane"/>
    <property type="evidence" value="ECO:0007669"/>
    <property type="project" value="UniProtKB-SubCell"/>
</dbReference>
<dbReference type="InterPro" id="IPR011701">
    <property type="entry name" value="MFS"/>
</dbReference>
<proteinExistence type="predicted"/>
<protein>
    <submittedName>
        <fullName evidence="6">Major facilitator superfamily MFS 1</fullName>
    </submittedName>
</protein>
<evidence type="ECO:0000256" key="3">
    <source>
        <dbReference type="ARBA" id="ARBA00022692"/>
    </source>
</evidence>
<keyword evidence="2" id="KW-1003">Cell membrane</keyword>
<dbReference type="Pfam" id="PF07690">
    <property type="entry name" value="MFS_1"/>
    <property type="match status" value="1"/>
</dbReference>
<accession>A0A0M4LUN2</accession>
<dbReference type="PANTHER" id="PTHR43124:SF3">
    <property type="entry name" value="CHLORAMPHENICOL EFFLUX PUMP RV0191"/>
    <property type="match status" value="1"/>
</dbReference>
<keyword evidence="4" id="KW-1133">Transmembrane helix</keyword>